<organism evidence="2 3">
    <name type="scientific">Teredinibacter turnerae (strain ATCC 39867 / T7901)</name>
    <dbReference type="NCBI Taxonomy" id="377629"/>
    <lineage>
        <taxon>Bacteria</taxon>
        <taxon>Pseudomonadati</taxon>
        <taxon>Pseudomonadota</taxon>
        <taxon>Gammaproteobacteria</taxon>
        <taxon>Cellvibrionales</taxon>
        <taxon>Cellvibrionaceae</taxon>
        <taxon>Teredinibacter</taxon>
    </lineage>
</organism>
<protein>
    <submittedName>
        <fullName evidence="2">Transposase</fullName>
    </submittedName>
</protein>
<name>C6AR10_TERTT</name>
<dbReference type="EMBL" id="CP001614">
    <property type="protein sequence ID" value="ACS93554.1"/>
    <property type="molecule type" value="Genomic_DNA"/>
</dbReference>
<dbReference type="eggNOG" id="COG1861">
    <property type="taxonomic scope" value="Bacteria"/>
</dbReference>
<dbReference type="KEGG" id="ttu:TERTU_2041"/>
<feature type="domain" description="Transposase DDE" evidence="1">
    <location>
        <begin position="1"/>
        <end position="99"/>
    </location>
</feature>
<keyword evidence="3" id="KW-1185">Reference proteome</keyword>
<dbReference type="AlphaFoldDB" id="C6AR10"/>
<dbReference type="Pfam" id="PF13701">
    <property type="entry name" value="DDE_Tnp_1_4"/>
    <property type="match status" value="1"/>
</dbReference>
<gene>
    <name evidence="2" type="ordered locus">TERTU_2041</name>
</gene>
<reference evidence="2 3" key="1">
    <citation type="journal article" date="2009" name="PLoS ONE">
        <title>The complete genome of Teredinibacter turnerae T7901: an intracellular endosymbiont of marine wood-boring bivalves (shipworms).</title>
        <authorList>
            <person name="Yang J.C."/>
            <person name="Madupu R."/>
            <person name="Durkin A.S."/>
            <person name="Ekborg N.A."/>
            <person name="Pedamallu C.S."/>
            <person name="Hostetler J.B."/>
            <person name="Radune D."/>
            <person name="Toms B.S."/>
            <person name="Henrissat B."/>
            <person name="Coutinho P.M."/>
            <person name="Schwarz S."/>
            <person name="Field L."/>
            <person name="Trindade-Silva A.E."/>
            <person name="Soares C.A.G."/>
            <person name="Elshahawi S."/>
            <person name="Hanora A."/>
            <person name="Schmidt E.W."/>
            <person name="Haygood M.G."/>
            <person name="Posfai J."/>
            <person name="Benner J."/>
            <person name="Madinger C."/>
            <person name="Nove J."/>
            <person name="Anton B."/>
            <person name="Chaudhary K."/>
            <person name="Foster J."/>
            <person name="Holman A."/>
            <person name="Kumar S."/>
            <person name="Lessard P.A."/>
            <person name="Luyten Y.A."/>
            <person name="Slatko B."/>
            <person name="Wood N."/>
            <person name="Wu B."/>
            <person name="Teplitski M."/>
            <person name="Mougous J.D."/>
            <person name="Ward N."/>
            <person name="Eisen J.A."/>
            <person name="Badger J.H."/>
            <person name="Distel D.L."/>
        </authorList>
    </citation>
    <scope>NUCLEOTIDE SEQUENCE [LARGE SCALE GENOMIC DNA]</scope>
    <source>
        <strain evidence="3">ATCC 39867 / T7901</strain>
    </source>
</reference>
<evidence type="ECO:0000313" key="3">
    <source>
        <dbReference type="Proteomes" id="UP000009080"/>
    </source>
</evidence>
<dbReference type="InterPro" id="IPR025668">
    <property type="entry name" value="Tnp_DDE_dom"/>
</dbReference>
<evidence type="ECO:0000313" key="2">
    <source>
        <dbReference type="EMBL" id="ACS93554.1"/>
    </source>
</evidence>
<accession>C6AR10</accession>
<dbReference type="Proteomes" id="UP000009080">
    <property type="component" value="Chromosome"/>
</dbReference>
<sequence>MENRIKEQKLLFSDRTSSHRCWPNQLRLLFSGFSYVLLDVLRRVALVDTKSANSQVDTLRVNLLKIGGVVIRKRRRIKIKLTNAYPHQEIFAVVAKTLNSS</sequence>
<evidence type="ECO:0000259" key="1">
    <source>
        <dbReference type="Pfam" id="PF13701"/>
    </source>
</evidence>
<proteinExistence type="predicted"/>
<dbReference type="HOGENOM" id="CLU_028186_6_0_6"/>